<dbReference type="OrthoDB" id="2937925at2"/>
<dbReference type="STRING" id="1390249.BHU72_11975"/>
<dbReference type="AlphaFoldDB" id="A0A1E5L7X3"/>
<gene>
    <name evidence="1" type="ORF">BHU72_11975</name>
</gene>
<evidence type="ECO:0000313" key="2">
    <source>
        <dbReference type="Proteomes" id="UP000095255"/>
    </source>
</evidence>
<organism evidence="1 2">
    <name type="scientific">Desulfuribacillus stibiiarsenatis</name>
    <dbReference type="NCBI Taxonomy" id="1390249"/>
    <lineage>
        <taxon>Bacteria</taxon>
        <taxon>Bacillati</taxon>
        <taxon>Bacillota</taxon>
        <taxon>Desulfuribacillia</taxon>
        <taxon>Desulfuribacillales</taxon>
        <taxon>Desulfuribacillaceae</taxon>
        <taxon>Desulfuribacillus</taxon>
    </lineage>
</organism>
<evidence type="ECO:0000313" key="1">
    <source>
        <dbReference type="EMBL" id="OEH86245.1"/>
    </source>
</evidence>
<name>A0A1E5L7X3_9FIRM</name>
<sequence length="69" mass="8230">MIVFDTIKIDLKDIGLPRQCLEMVARIYNHPNTNNHTKDYIRFELQSMLGRDYDIKGFLDDPQFKIKNK</sequence>
<keyword evidence="2" id="KW-1185">Reference proteome</keyword>
<comment type="caution">
    <text evidence="1">The sequence shown here is derived from an EMBL/GenBank/DDBJ whole genome shotgun (WGS) entry which is preliminary data.</text>
</comment>
<dbReference type="Proteomes" id="UP000095255">
    <property type="component" value="Unassembled WGS sequence"/>
</dbReference>
<dbReference type="RefSeq" id="WP_069701473.1">
    <property type="nucleotide sequence ID" value="NZ_MJAT01000006.1"/>
</dbReference>
<accession>A0A1E5L7X3</accession>
<proteinExistence type="predicted"/>
<protein>
    <submittedName>
        <fullName evidence="1">Uncharacterized protein</fullName>
    </submittedName>
</protein>
<dbReference type="EMBL" id="MJAT01000006">
    <property type="protein sequence ID" value="OEH86245.1"/>
    <property type="molecule type" value="Genomic_DNA"/>
</dbReference>
<reference evidence="1 2" key="1">
    <citation type="submission" date="2016-09" db="EMBL/GenBank/DDBJ databases">
        <title>Desulfuribacillus arsenicus sp. nov., an obligately anaerobic, dissimilatory arsenic- and antimonate-reducing bacterium isolated from anoxic sediments.</title>
        <authorList>
            <person name="Abin C.A."/>
            <person name="Hollibaugh J.T."/>
        </authorList>
    </citation>
    <scope>NUCLEOTIDE SEQUENCE [LARGE SCALE GENOMIC DNA]</scope>
    <source>
        <strain evidence="1 2">MLFW-2</strain>
    </source>
</reference>